<feature type="region of interest" description="Disordered" evidence="1">
    <location>
        <begin position="1"/>
        <end position="73"/>
    </location>
</feature>
<proteinExistence type="predicted"/>
<keyword evidence="3" id="KW-1185">Reference proteome</keyword>
<evidence type="ECO:0000256" key="1">
    <source>
        <dbReference type="SAM" id="MobiDB-lite"/>
    </source>
</evidence>
<sequence length="73" mass="7536">MCFMKAPKISTPEVKTPDPLPEPADAPKVESVDFGGSSASDTQTASGVKGEKAKGKSSLKISKAPMQSTGVNR</sequence>
<name>A0ABZ2CMD3_9CAUD</name>
<evidence type="ECO:0000313" key="3">
    <source>
        <dbReference type="Proteomes" id="UP001333037"/>
    </source>
</evidence>
<protein>
    <submittedName>
        <fullName evidence="2">Uncharacterized protein</fullName>
    </submittedName>
</protein>
<dbReference type="EMBL" id="PP226939">
    <property type="protein sequence ID" value="WVX92108.1"/>
    <property type="molecule type" value="Genomic_DNA"/>
</dbReference>
<reference evidence="2 3" key="1">
    <citation type="submission" date="2024-01" db="EMBL/GenBank/DDBJ databases">
        <authorList>
            <person name="Wang Y."/>
            <person name="Lin M."/>
        </authorList>
    </citation>
    <scope>NUCLEOTIDE SEQUENCE [LARGE SCALE GENOMIC DNA]</scope>
</reference>
<evidence type="ECO:0000313" key="2">
    <source>
        <dbReference type="EMBL" id="WVX92108.1"/>
    </source>
</evidence>
<dbReference type="Proteomes" id="UP001333037">
    <property type="component" value="Segment"/>
</dbReference>
<organism evidence="2 3">
    <name type="scientific">Aeromonas phage phiA014S</name>
    <dbReference type="NCBI Taxonomy" id="3119845"/>
    <lineage>
        <taxon>Viruses</taxon>
        <taxon>Duplodnaviria</taxon>
        <taxon>Heunggongvirae</taxon>
        <taxon>Uroviricota</taxon>
        <taxon>Caudoviricetes</taxon>
        <taxon>Autographivirales</taxon>
        <taxon>Autotranscriptaviridae</taxon>
        <taxon>Studiervirinae</taxon>
        <taxon>Coryciavirus</taxon>
        <taxon>Coryciavirus A014S</taxon>
    </lineage>
</organism>
<dbReference type="Pfam" id="PF17570">
    <property type="entry name" value="T7-like_gp67"/>
    <property type="match status" value="1"/>
</dbReference>
<dbReference type="InterPro" id="IPR020134">
    <property type="entry name" value="Phage_T7-like_6.7"/>
</dbReference>
<feature type="compositionally biased region" description="Polar residues" evidence="1">
    <location>
        <begin position="37"/>
        <end position="46"/>
    </location>
</feature>
<accession>A0ABZ2CMD3</accession>